<organism evidence="1 2">
    <name type="scientific">Funneliformis mosseae</name>
    <name type="common">Endomycorrhizal fungus</name>
    <name type="synonym">Glomus mosseae</name>
    <dbReference type="NCBI Taxonomy" id="27381"/>
    <lineage>
        <taxon>Eukaryota</taxon>
        <taxon>Fungi</taxon>
        <taxon>Fungi incertae sedis</taxon>
        <taxon>Mucoromycota</taxon>
        <taxon>Glomeromycotina</taxon>
        <taxon>Glomeromycetes</taxon>
        <taxon>Glomerales</taxon>
        <taxon>Glomeraceae</taxon>
        <taxon>Funneliformis</taxon>
    </lineage>
</organism>
<proteinExistence type="predicted"/>
<keyword evidence="2" id="KW-1185">Reference proteome</keyword>
<evidence type="ECO:0000313" key="1">
    <source>
        <dbReference type="EMBL" id="CAG8544138.1"/>
    </source>
</evidence>
<evidence type="ECO:0000313" key="2">
    <source>
        <dbReference type="Proteomes" id="UP000789375"/>
    </source>
</evidence>
<protein>
    <submittedName>
        <fullName evidence="1">12316_t:CDS:1</fullName>
    </submittedName>
</protein>
<dbReference type="AlphaFoldDB" id="A0A9N9FMB3"/>
<dbReference type="Proteomes" id="UP000789375">
    <property type="component" value="Unassembled WGS sequence"/>
</dbReference>
<name>A0A9N9FMB3_FUNMO</name>
<accession>A0A9N9FMB3</accession>
<comment type="caution">
    <text evidence="1">The sequence shown here is derived from an EMBL/GenBank/DDBJ whole genome shotgun (WGS) entry which is preliminary data.</text>
</comment>
<sequence length="82" mass="9595">MFFTEIQAITKLVLCYLEVNVELHLLFKPIAKKFLKSEKSIHWSPFKLSESLGRGDKCSLIYEKSCQMEWYHASTIVVPENE</sequence>
<reference evidence="1" key="1">
    <citation type="submission" date="2021-06" db="EMBL/GenBank/DDBJ databases">
        <authorList>
            <person name="Kallberg Y."/>
            <person name="Tangrot J."/>
            <person name="Rosling A."/>
        </authorList>
    </citation>
    <scope>NUCLEOTIDE SEQUENCE</scope>
    <source>
        <strain evidence="1">87-6 pot B 2015</strain>
    </source>
</reference>
<gene>
    <name evidence="1" type="ORF">FMOSSE_LOCUS6129</name>
</gene>
<dbReference type="EMBL" id="CAJVPP010001254">
    <property type="protein sequence ID" value="CAG8544138.1"/>
    <property type="molecule type" value="Genomic_DNA"/>
</dbReference>